<dbReference type="Gene3D" id="3.30.450.20">
    <property type="entry name" value="PAS domain"/>
    <property type="match status" value="1"/>
</dbReference>
<dbReference type="PANTHER" id="PTHR43280">
    <property type="entry name" value="ARAC-FAMILY TRANSCRIPTIONAL REGULATOR"/>
    <property type="match status" value="1"/>
</dbReference>
<dbReference type="InterPro" id="IPR000014">
    <property type="entry name" value="PAS"/>
</dbReference>
<evidence type="ECO:0000256" key="3">
    <source>
        <dbReference type="ARBA" id="ARBA00023163"/>
    </source>
</evidence>
<keyword evidence="3" id="KW-0804">Transcription</keyword>
<dbReference type="Pfam" id="PF12833">
    <property type="entry name" value="HTH_18"/>
    <property type="match status" value="1"/>
</dbReference>
<dbReference type="Pfam" id="PF08447">
    <property type="entry name" value="PAS_3"/>
    <property type="match status" value="1"/>
</dbReference>
<dbReference type="PROSITE" id="PS50112">
    <property type="entry name" value="PAS"/>
    <property type="match status" value="1"/>
</dbReference>
<dbReference type="SMART" id="SM00091">
    <property type="entry name" value="PAS"/>
    <property type="match status" value="1"/>
</dbReference>
<protein>
    <submittedName>
        <fullName evidence="6">PAS domain S-box-containing protein</fullName>
    </submittedName>
</protein>
<dbReference type="InterPro" id="IPR013655">
    <property type="entry name" value="PAS_fold_3"/>
</dbReference>
<evidence type="ECO:0000313" key="7">
    <source>
        <dbReference type="Proteomes" id="UP000295499"/>
    </source>
</evidence>
<keyword evidence="7" id="KW-1185">Reference proteome</keyword>
<evidence type="ECO:0000259" key="5">
    <source>
        <dbReference type="PROSITE" id="PS50112"/>
    </source>
</evidence>
<keyword evidence="1" id="KW-0805">Transcription regulation</keyword>
<dbReference type="RefSeq" id="WP_133558678.1">
    <property type="nucleotide sequence ID" value="NZ_SNWM01000005.1"/>
</dbReference>
<evidence type="ECO:0000256" key="1">
    <source>
        <dbReference type="ARBA" id="ARBA00023015"/>
    </source>
</evidence>
<dbReference type="InterPro" id="IPR018060">
    <property type="entry name" value="HTH_AraC"/>
</dbReference>
<dbReference type="EMBL" id="SNWM01000005">
    <property type="protein sequence ID" value="TDO20317.1"/>
    <property type="molecule type" value="Genomic_DNA"/>
</dbReference>
<feature type="domain" description="HTH araC/xylS-type" evidence="4">
    <location>
        <begin position="159"/>
        <end position="259"/>
    </location>
</feature>
<organism evidence="6 7">
    <name type="scientific">Pedobacter duraquae</name>
    <dbReference type="NCBI Taxonomy" id="425511"/>
    <lineage>
        <taxon>Bacteria</taxon>
        <taxon>Pseudomonadati</taxon>
        <taxon>Bacteroidota</taxon>
        <taxon>Sphingobacteriia</taxon>
        <taxon>Sphingobacteriales</taxon>
        <taxon>Sphingobacteriaceae</taxon>
        <taxon>Pedobacter</taxon>
    </lineage>
</organism>
<accession>A0A4R6IFA1</accession>
<dbReference type="GO" id="GO:0003700">
    <property type="term" value="F:DNA-binding transcription factor activity"/>
    <property type="evidence" value="ECO:0007669"/>
    <property type="project" value="InterPro"/>
</dbReference>
<keyword evidence="2" id="KW-0238">DNA-binding</keyword>
<dbReference type="SMART" id="SM00342">
    <property type="entry name" value="HTH_ARAC"/>
    <property type="match status" value="1"/>
</dbReference>
<dbReference type="NCBIfam" id="TIGR00229">
    <property type="entry name" value="sensory_box"/>
    <property type="match status" value="1"/>
</dbReference>
<dbReference type="GO" id="GO:0043565">
    <property type="term" value="F:sequence-specific DNA binding"/>
    <property type="evidence" value="ECO:0007669"/>
    <property type="project" value="InterPro"/>
</dbReference>
<dbReference type="CDD" id="cd00130">
    <property type="entry name" value="PAS"/>
    <property type="match status" value="1"/>
</dbReference>
<dbReference type="PANTHER" id="PTHR43280:SF28">
    <property type="entry name" value="HTH-TYPE TRANSCRIPTIONAL ACTIVATOR RHAS"/>
    <property type="match status" value="1"/>
</dbReference>
<reference evidence="6 7" key="1">
    <citation type="submission" date="2019-03" db="EMBL/GenBank/DDBJ databases">
        <title>Genomic Encyclopedia of Archaeal and Bacterial Type Strains, Phase II (KMG-II): from individual species to whole genera.</title>
        <authorList>
            <person name="Goeker M."/>
        </authorList>
    </citation>
    <scope>NUCLEOTIDE SEQUENCE [LARGE SCALE GENOMIC DNA]</scope>
    <source>
        <strain evidence="6 7">DSM 19034</strain>
    </source>
</reference>
<evidence type="ECO:0000259" key="4">
    <source>
        <dbReference type="PROSITE" id="PS01124"/>
    </source>
</evidence>
<dbReference type="Gene3D" id="1.10.10.60">
    <property type="entry name" value="Homeodomain-like"/>
    <property type="match status" value="1"/>
</dbReference>
<gene>
    <name evidence="6" type="ORF">CLV32_4077</name>
</gene>
<evidence type="ECO:0000313" key="6">
    <source>
        <dbReference type="EMBL" id="TDO20317.1"/>
    </source>
</evidence>
<dbReference type="OrthoDB" id="1522284at2"/>
<dbReference type="SUPFAM" id="SSF46689">
    <property type="entry name" value="Homeodomain-like"/>
    <property type="match status" value="1"/>
</dbReference>
<feature type="domain" description="PAS" evidence="5">
    <location>
        <begin position="24"/>
        <end position="73"/>
    </location>
</feature>
<name>A0A4R6IFA1_9SPHI</name>
<dbReference type="SUPFAM" id="SSF55785">
    <property type="entry name" value="PYP-like sensor domain (PAS domain)"/>
    <property type="match status" value="1"/>
</dbReference>
<dbReference type="PROSITE" id="PS01124">
    <property type="entry name" value="HTH_ARAC_FAMILY_2"/>
    <property type="match status" value="1"/>
</dbReference>
<sequence>MNELSDLEMFYACSPDLLCIAGFDGYFKRVNPAVSKVLGYSEQELLSRPIDSFVHPEDKAMTGKSRRNVISGTALINFDNRYMTKSGEIVWLTWSSVRIEAKQLIFGVAKDITLRKKLEEYRRISHILNEQEQCDPESEYKREIQDAGNISKIDQTWLVKLESVVRKNIGQFDITISLLSNEMAISERQLFRRLKNIVALTPNQYMRIIRLQVAMEGLKNGTFHTVKEVSLDCGFKTPAYFHKLFKGIYGAEVFEFIKKSKAA</sequence>
<comment type="caution">
    <text evidence="6">The sequence shown here is derived from an EMBL/GenBank/DDBJ whole genome shotgun (WGS) entry which is preliminary data.</text>
</comment>
<dbReference type="Proteomes" id="UP000295499">
    <property type="component" value="Unassembled WGS sequence"/>
</dbReference>
<dbReference type="InterPro" id="IPR035965">
    <property type="entry name" value="PAS-like_dom_sf"/>
</dbReference>
<dbReference type="InterPro" id="IPR009057">
    <property type="entry name" value="Homeodomain-like_sf"/>
</dbReference>
<dbReference type="AlphaFoldDB" id="A0A4R6IFA1"/>
<proteinExistence type="predicted"/>
<evidence type="ECO:0000256" key="2">
    <source>
        <dbReference type="ARBA" id="ARBA00023125"/>
    </source>
</evidence>